<gene>
    <name evidence="1" type="ORF">DNX69_00450</name>
</gene>
<protein>
    <submittedName>
        <fullName evidence="1">Uncharacterized protein</fullName>
    </submittedName>
</protein>
<proteinExistence type="predicted"/>
<sequence>MKIKSYLPSRARPGALRFPYLRHSGAASPLKWRLLVSVAPLSILALASLCAALGWADVAMASPGAATSAALSQVVSVPADSTKLRSMQILATKAVSQISGQAISGAVDGAIADGFPIMRSL</sequence>
<dbReference type="EMBL" id="QKQS01000001">
    <property type="protein sequence ID" value="PZA13936.1"/>
    <property type="molecule type" value="Genomic_DNA"/>
</dbReference>
<name>A0A323URX4_RHOPL</name>
<dbReference type="Proteomes" id="UP000248134">
    <property type="component" value="Unassembled WGS sequence"/>
</dbReference>
<comment type="caution">
    <text evidence="1">The sequence shown here is derived from an EMBL/GenBank/DDBJ whole genome shotgun (WGS) entry which is preliminary data.</text>
</comment>
<dbReference type="RefSeq" id="WP_110783934.1">
    <property type="nucleotide sequence ID" value="NZ_QKQS01000001.1"/>
</dbReference>
<accession>A0A323URX4</accession>
<evidence type="ECO:0000313" key="1">
    <source>
        <dbReference type="EMBL" id="PZA13936.1"/>
    </source>
</evidence>
<dbReference type="AlphaFoldDB" id="A0A323URX4"/>
<reference evidence="1 2" key="1">
    <citation type="submission" date="2018-06" db="EMBL/GenBank/DDBJ databases">
        <title>Draft Whole-Genome Sequence of the purple photosynthetic bacterium Rhodospeudomonas palustris XCP.</title>
        <authorList>
            <person name="Rayyan A."/>
            <person name="Meyer T.E."/>
            <person name="Kyndt J.A."/>
        </authorList>
    </citation>
    <scope>NUCLEOTIDE SEQUENCE [LARGE SCALE GENOMIC DNA]</scope>
    <source>
        <strain evidence="1 2">XCP</strain>
    </source>
</reference>
<evidence type="ECO:0000313" key="2">
    <source>
        <dbReference type="Proteomes" id="UP000248134"/>
    </source>
</evidence>
<organism evidence="1 2">
    <name type="scientific">Rhodopseudomonas palustris</name>
    <dbReference type="NCBI Taxonomy" id="1076"/>
    <lineage>
        <taxon>Bacteria</taxon>
        <taxon>Pseudomonadati</taxon>
        <taxon>Pseudomonadota</taxon>
        <taxon>Alphaproteobacteria</taxon>
        <taxon>Hyphomicrobiales</taxon>
        <taxon>Nitrobacteraceae</taxon>
        <taxon>Rhodopseudomonas</taxon>
    </lineage>
</organism>